<accession>A0ABV2AGG8</accession>
<sequence>MLKNMDKTNRIGSGDYVIIEYLNGHKIVKKIENGKNIKIFKKKVKCDFLIDTEYNLQYLIDDAGSILLDTKPGNYESLADNNDNNENSEIGDNKKVKLTDGERFKIEKTAKKRLLKKRKSFSVAKTNAVNLVNSLSPRSILFLRDDSLAKILTLANLNYKSTVIVYDHSEGFVTGALCQRTSGKVVSVLRCSEKSNSKRKFSNCNFNKFNFEKCPNVRFIRKGFDDLDENDIDGDFDSFVALFNAKDDFNAIAKKIILENLRPNGHFVFYSQFFEVLSQLAKMITGEEMGINLRLSSSLLMEHSMEKDRTRPINVSAGSSGFVLSGIFIIK</sequence>
<dbReference type="InterPro" id="IPR029063">
    <property type="entry name" value="SAM-dependent_MTases_sf"/>
</dbReference>
<keyword evidence="5" id="KW-0539">Nucleus</keyword>
<dbReference type="InterPro" id="IPR017423">
    <property type="entry name" value="TRM6"/>
</dbReference>
<dbReference type="Pfam" id="PF04189">
    <property type="entry name" value="Gcd10p"/>
    <property type="match status" value="1"/>
</dbReference>
<dbReference type="EMBL" id="JBDODL010000125">
    <property type="protein sequence ID" value="MES1918785.1"/>
    <property type="molecule type" value="Genomic_DNA"/>
</dbReference>
<comment type="caution">
    <text evidence="7">The sequence shown here is derived from an EMBL/GenBank/DDBJ whole genome shotgun (WGS) entry which is preliminary data.</text>
</comment>
<dbReference type="Gene3D" id="3.40.50.150">
    <property type="entry name" value="Vaccinia Virus protein VP39"/>
    <property type="match status" value="1"/>
</dbReference>
<reference evidence="7 8" key="1">
    <citation type="journal article" date="2024" name="BMC Biol.">
        <title>Comparative genomics of Ascetosporea gives new insight into the evolutionary basis for animal parasitism in Rhizaria.</title>
        <authorList>
            <person name="Hiltunen Thoren M."/>
            <person name="Onut-Brannstrom I."/>
            <person name="Alfjorden A."/>
            <person name="Peckova H."/>
            <person name="Swords F."/>
            <person name="Hooper C."/>
            <person name="Holzer A.S."/>
            <person name="Bass D."/>
            <person name="Burki F."/>
        </authorList>
    </citation>
    <scope>NUCLEOTIDE SEQUENCE [LARGE SCALE GENOMIC DNA]</scope>
    <source>
        <strain evidence="7">20-A016</strain>
    </source>
</reference>
<organism evidence="7 8">
    <name type="scientific">Bonamia ostreae</name>
    <dbReference type="NCBI Taxonomy" id="126728"/>
    <lineage>
        <taxon>Eukaryota</taxon>
        <taxon>Sar</taxon>
        <taxon>Rhizaria</taxon>
        <taxon>Endomyxa</taxon>
        <taxon>Ascetosporea</taxon>
        <taxon>Haplosporida</taxon>
        <taxon>Bonamia</taxon>
    </lineage>
</organism>
<evidence type="ECO:0000313" key="8">
    <source>
        <dbReference type="Proteomes" id="UP001439008"/>
    </source>
</evidence>
<evidence type="ECO:0000256" key="2">
    <source>
        <dbReference type="ARBA" id="ARBA00008320"/>
    </source>
</evidence>
<evidence type="ECO:0000313" key="7">
    <source>
        <dbReference type="EMBL" id="MES1918785.1"/>
    </source>
</evidence>
<proteinExistence type="inferred from homology"/>
<evidence type="ECO:0000256" key="3">
    <source>
        <dbReference type="ARBA" id="ARBA00021704"/>
    </source>
</evidence>
<dbReference type="Proteomes" id="UP001439008">
    <property type="component" value="Unassembled WGS sequence"/>
</dbReference>
<evidence type="ECO:0000256" key="5">
    <source>
        <dbReference type="ARBA" id="ARBA00023242"/>
    </source>
</evidence>
<name>A0ABV2AGG8_9EUKA</name>
<keyword evidence="4" id="KW-0819">tRNA processing</keyword>
<gene>
    <name evidence="7" type="primary">TRMT6</name>
    <name evidence="7" type="ORF">MHBO_000693</name>
</gene>
<protein>
    <recommendedName>
        <fullName evidence="3">tRNA (adenine(58)-N(1))-methyltransferase non-catalytic subunit TRM6</fullName>
    </recommendedName>
    <alternativeName>
        <fullName evidence="6">tRNA(m1A58)-methyltransferase subunit TRM6</fullName>
    </alternativeName>
</protein>
<evidence type="ECO:0000256" key="6">
    <source>
        <dbReference type="ARBA" id="ARBA00032319"/>
    </source>
</evidence>
<keyword evidence="8" id="KW-1185">Reference proteome</keyword>
<dbReference type="PANTHER" id="PTHR12945">
    <property type="entry name" value="TRANSLATION INITIATION FACTOR EIF3-RELATED"/>
    <property type="match status" value="1"/>
</dbReference>
<comment type="subcellular location">
    <subcellularLocation>
        <location evidence="1">Nucleus</location>
    </subcellularLocation>
</comment>
<evidence type="ECO:0000256" key="4">
    <source>
        <dbReference type="ARBA" id="ARBA00022694"/>
    </source>
</evidence>
<dbReference type="PANTHER" id="PTHR12945:SF0">
    <property type="entry name" value="TRNA (ADENINE(58)-N(1))-METHYLTRANSFERASE NON-CATALYTIC SUBUNIT TRM6"/>
    <property type="match status" value="1"/>
</dbReference>
<comment type="similarity">
    <text evidence="2">Belongs to the TRM6/GCD10 family.</text>
</comment>
<evidence type="ECO:0000256" key="1">
    <source>
        <dbReference type="ARBA" id="ARBA00004123"/>
    </source>
</evidence>